<protein>
    <submittedName>
        <fullName evidence="1">Uncharacterized protein</fullName>
    </submittedName>
</protein>
<dbReference type="EMBL" id="JAINDJ010000007">
    <property type="protein sequence ID" value="KAG9441173.1"/>
    <property type="molecule type" value="Genomic_DNA"/>
</dbReference>
<evidence type="ECO:0000313" key="1">
    <source>
        <dbReference type="EMBL" id="KAG9441173.1"/>
    </source>
</evidence>
<dbReference type="AlphaFoldDB" id="A0AAV7DX74"/>
<keyword evidence="2" id="KW-1185">Reference proteome</keyword>
<accession>A0AAV7DX74</accession>
<reference evidence="1 2" key="1">
    <citation type="submission" date="2021-07" db="EMBL/GenBank/DDBJ databases">
        <title>The Aristolochia fimbriata genome: insights into angiosperm evolution, floral development and chemical biosynthesis.</title>
        <authorList>
            <person name="Jiao Y."/>
        </authorList>
    </citation>
    <scope>NUCLEOTIDE SEQUENCE [LARGE SCALE GENOMIC DNA]</scope>
    <source>
        <strain evidence="1">IBCAS-2021</strain>
        <tissue evidence="1">Leaf</tissue>
    </source>
</reference>
<organism evidence="1 2">
    <name type="scientific">Aristolochia fimbriata</name>
    <name type="common">White veined hardy Dutchman's pipe vine</name>
    <dbReference type="NCBI Taxonomy" id="158543"/>
    <lineage>
        <taxon>Eukaryota</taxon>
        <taxon>Viridiplantae</taxon>
        <taxon>Streptophyta</taxon>
        <taxon>Embryophyta</taxon>
        <taxon>Tracheophyta</taxon>
        <taxon>Spermatophyta</taxon>
        <taxon>Magnoliopsida</taxon>
        <taxon>Magnoliidae</taxon>
        <taxon>Piperales</taxon>
        <taxon>Aristolochiaceae</taxon>
        <taxon>Aristolochia</taxon>
    </lineage>
</organism>
<gene>
    <name evidence="1" type="ORF">H6P81_017027</name>
</gene>
<name>A0AAV7DX74_ARIFI</name>
<proteinExistence type="predicted"/>
<comment type="caution">
    <text evidence="1">The sequence shown here is derived from an EMBL/GenBank/DDBJ whole genome shotgun (WGS) entry which is preliminary data.</text>
</comment>
<dbReference type="Proteomes" id="UP000825729">
    <property type="component" value="Unassembled WGS sequence"/>
</dbReference>
<evidence type="ECO:0000313" key="2">
    <source>
        <dbReference type="Proteomes" id="UP000825729"/>
    </source>
</evidence>
<sequence>MIVDRSKMGMRPMLIVPKDADISRLQLKMFKSTPSFTSGFLRCFMFQNTRMRCISFCLVPYMNQFIQEELLLKSSLQGANSPALLNIQILGFSLSFSLRISHASLQKPDNQAMDGTQFMTVF</sequence>